<dbReference type="EMBL" id="CARXXK010000001">
    <property type="protein sequence ID" value="CAI6343558.1"/>
    <property type="molecule type" value="Genomic_DNA"/>
</dbReference>
<dbReference type="GO" id="GO:0005549">
    <property type="term" value="F:odorant binding"/>
    <property type="evidence" value="ECO:0007669"/>
    <property type="project" value="InterPro"/>
</dbReference>
<proteinExistence type="predicted"/>
<evidence type="ECO:0000256" key="1">
    <source>
        <dbReference type="SAM" id="SignalP"/>
    </source>
</evidence>
<reference evidence="2 3" key="1">
    <citation type="submission" date="2023-01" db="EMBL/GenBank/DDBJ databases">
        <authorList>
            <person name="Whitehead M."/>
        </authorList>
    </citation>
    <scope>NUCLEOTIDE SEQUENCE [LARGE SCALE GENOMIC DNA]</scope>
</reference>
<organism evidence="2 3">
    <name type="scientific">Macrosiphum euphorbiae</name>
    <name type="common">potato aphid</name>
    <dbReference type="NCBI Taxonomy" id="13131"/>
    <lineage>
        <taxon>Eukaryota</taxon>
        <taxon>Metazoa</taxon>
        <taxon>Ecdysozoa</taxon>
        <taxon>Arthropoda</taxon>
        <taxon>Hexapoda</taxon>
        <taxon>Insecta</taxon>
        <taxon>Pterygota</taxon>
        <taxon>Neoptera</taxon>
        <taxon>Paraneoptera</taxon>
        <taxon>Hemiptera</taxon>
        <taxon>Sternorrhyncha</taxon>
        <taxon>Aphidomorpha</taxon>
        <taxon>Aphidoidea</taxon>
        <taxon>Aphididae</taxon>
        <taxon>Macrosiphini</taxon>
        <taxon>Macrosiphum</taxon>
    </lineage>
</organism>
<accession>A0AAV0VLL2</accession>
<gene>
    <name evidence="2" type="ORF">MEUPH1_LOCUS808</name>
</gene>
<keyword evidence="1" id="KW-0732">Signal</keyword>
<feature type="chain" id="PRO_5043527452" evidence="1">
    <location>
        <begin position="18"/>
        <end position="178"/>
    </location>
</feature>
<dbReference type="Gene3D" id="1.10.238.20">
    <property type="entry name" value="Pheromone/general odorant binding protein domain"/>
    <property type="match status" value="1"/>
</dbReference>
<comment type="caution">
    <text evidence="2">The sequence shown here is derived from an EMBL/GenBank/DDBJ whole genome shotgun (WGS) entry which is preliminary data.</text>
</comment>
<dbReference type="Proteomes" id="UP001160148">
    <property type="component" value="Unassembled WGS sequence"/>
</dbReference>
<feature type="signal peptide" evidence="1">
    <location>
        <begin position="1"/>
        <end position="17"/>
    </location>
</feature>
<evidence type="ECO:0000313" key="3">
    <source>
        <dbReference type="Proteomes" id="UP001160148"/>
    </source>
</evidence>
<dbReference type="AlphaFoldDB" id="A0AAV0VLL2"/>
<dbReference type="InterPro" id="IPR036728">
    <property type="entry name" value="PBP_GOBP_sf"/>
</dbReference>
<evidence type="ECO:0000313" key="2">
    <source>
        <dbReference type="EMBL" id="CAI6343558.1"/>
    </source>
</evidence>
<keyword evidence="3" id="KW-1185">Reference proteome</keyword>
<dbReference type="SUPFAM" id="SSF47565">
    <property type="entry name" value="Insect pheromone/odorant-binding proteins"/>
    <property type="match status" value="1"/>
</dbReference>
<dbReference type="InterPro" id="IPR006170">
    <property type="entry name" value="PBP/GOBP"/>
</dbReference>
<sequence>MSFVFGICLVLTGLTYAEVRITNHQELMDEGFNGFLTCSSQLGLSVEVCSDLLDPKLNSSDTKYDGCKCFLPCMAKIIGTMNTGDGKWNEKRFWEITAMLDVPEWKHEAEVIGNNCKDRVNTHCSAGYPLFLCALKHSKMLQDMAKTHMLQKQAAIEAMNSTNAEYEDDDQINQPTTR</sequence>
<name>A0AAV0VLL2_9HEMI</name>
<dbReference type="Pfam" id="PF01395">
    <property type="entry name" value="PBP_GOBP"/>
    <property type="match status" value="1"/>
</dbReference>
<protein>
    <submittedName>
        <fullName evidence="2">Uncharacterized protein</fullName>
    </submittedName>
</protein>
<dbReference type="CDD" id="cd23992">
    <property type="entry name" value="PBP_GOBP"/>
    <property type="match status" value="1"/>
</dbReference>